<accession>A0A2Z3RVR9</accession>
<name>A0A2Z3RVR9_9MICO</name>
<feature type="binding site" evidence="8">
    <location>
        <position position="224"/>
    </location>
    <ligand>
        <name>phosphate</name>
        <dbReference type="ChEBI" id="CHEBI:43474"/>
    </ligand>
</feature>
<comment type="pathway">
    <text evidence="2 7">Purine metabolism; purine nucleoside salvage.</text>
</comment>
<dbReference type="SUPFAM" id="SSF53167">
    <property type="entry name" value="Purine and uridine phosphorylases"/>
    <property type="match status" value="1"/>
</dbReference>
<protein>
    <recommendedName>
        <fullName evidence="7">Purine nucleoside phosphorylase</fullName>
        <ecNumber evidence="7">2.4.2.1</ecNumber>
    </recommendedName>
    <alternativeName>
        <fullName evidence="7">Inosine-guanosine phosphorylase</fullName>
    </alternativeName>
</protein>
<feature type="binding site" evidence="8">
    <location>
        <position position="247"/>
    </location>
    <ligand>
        <name>a purine D-ribonucleoside</name>
        <dbReference type="ChEBI" id="CHEBI:142355"/>
    </ligand>
</feature>
<dbReference type="InterPro" id="IPR000845">
    <property type="entry name" value="Nucleoside_phosphorylase_d"/>
</dbReference>
<evidence type="ECO:0000256" key="7">
    <source>
        <dbReference type="PIRNR" id="PIRNR000477"/>
    </source>
</evidence>
<dbReference type="GO" id="GO:0009116">
    <property type="term" value="P:nucleoside metabolic process"/>
    <property type="evidence" value="ECO:0007669"/>
    <property type="project" value="InterPro"/>
</dbReference>
<evidence type="ECO:0000256" key="5">
    <source>
        <dbReference type="ARBA" id="ARBA00022679"/>
    </source>
</evidence>
<dbReference type="Gene3D" id="3.40.50.1580">
    <property type="entry name" value="Nucleoside phosphorylase domain"/>
    <property type="match status" value="1"/>
</dbReference>
<dbReference type="PIRSF" id="PIRSF000477">
    <property type="entry name" value="PurNPase"/>
    <property type="match status" value="1"/>
</dbReference>
<reference evidence="10 11" key="1">
    <citation type="submission" date="2017-10" db="EMBL/GenBank/DDBJ databases">
        <title>Genome of an Actinobacterium that displays light-enhanced growth.</title>
        <authorList>
            <person name="Maresca J.A."/>
            <person name="Hempel P."/>
            <person name="Shevchenko O."/>
            <person name="Miller K.J."/>
            <person name="Hahn M.W."/>
        </authorList>
    </citation>
    <scope>NUCLEOTIDE SEQUENCE [LARGE SCALE GENOMIC DNA]</scope>
    <source>
        <strain evidence="10 11">MWH-Mo1</strain>
    </source>
</reference>
<evidence type="ECO:0000256" key="8">
    <source>
        <dbReference type="PIRSR" id="PIRSR000477-2"/>
    </source>
</evidence>
<feature type="binding site" evidence="8">
    <location>
        <position position="205"/>
    </location>
    <ligand>
        <name>a purine D-ribonucleoside</name>
        <dbReference type="ChEBI" id="CHEBI:142355"/>
    </ligand>
</feature>
<dbReference type="UniPathway" id="UPA00606"/>
<dbReference type="AlphaFoldDB" id="A0A2Z3RVR9"/>
<organism evidence="10 11">
    <name type="scientific">Aurantimicrobium photophilum</name>
    <dbReference type="NCBI Taxonomy" id="1987356"/>
    <lineage>
        <taxon>Bacteria</taxon>
        <taxon>Bacillati</taxon>
        <taxon>Actinomycetota</taxon>
        <taxon>Actinomycetes</taxon>
        <taxon>Micrococcales</taxon>
        <taxon>Microbacteriaceae</taxon>
        <taxon>Aurantimicrobium</taxon>
    </lineage>
</organism>
<dbReference type="EC" id="2.4.2.1" evidence="7"/>
<evidence type="ECO:0000313" key="10">
    <source>
        <dbReference type="EMBL" id="AWR20977.1"/>
    </source>
</evidence>
<evidence type="ECO:0000256" key="3">
    <source>
        <dbReference type="ARBA" id="ARBA00006751"/>
    </source>
</evidence>
<keyword evidence="4 7" id="KW-0328">Glycosyltransferase</keyword>
<comment type="catalytic activity">
    <reaction evidence="6">
        <text>a purine 2'-deoxy-D-ribonucleoside + phosphate = a purine nucleobase + 2-deoxy-alpha-D-ribose 1-phosphate</text>
        <dbReference type="Rhea" id="RHEA:36431"/>
        <dbReference type="ChEBI" id="CHEBI:26386"/>
        <dbReference type="ChEBI" id="CHEBI:43474"/>
        <dbReference type="ChEBI" id="CHEBI:57259"/>
        <dbReference type="ChEBI" id="CHEBI:142361"/>
        <dbReference type="EC" id="2.4.2.1"/>
    </reaction>
</comment>
<dbReference type="NCBIfam" id="TIGR01697">
    <property type="entry name" value="PNPH-PUNA-XAPA"/>
    <property type="match status" value="1"/>
</dbReference>
<dbReference type="OrthoDB" id="1523230at2"/>
<evidence type="ECO:0000313" key="11">
    <source>
        <dbReference type="Proteomes" id="UP000246894"/>
    </source>
</evidence>
<feature type="binding site" evidence="8">
    <location>
        <begin position="100"/>
        <end position="102"/>
    </location>
    <ligand>
        <name>phosphate</name>
        <dbReference type="ChEBI" id="CHEBI:43474"/>
    </ligand>
</feature>
<feature type="binding site" evidence="8">
    <location>
        <position position="79"/>
    </location>
    <ligand>
        <name>phosphate</name>
        <dbReference type="ChEBI" id="CHEBI:43474"/>
    </ligand>
</feature>
<dbReference type="PANTHER" id="PTHR11904">
    <property type="entry name" value="METHYLTHIOADENOSINE/PURINE NUCLEOSIDE PHOSPHORYLASE"/>
    <property type="match status" value="1"/>
</dbReference>
<evidence type="ECO:0000259" key="9">
    <source>
        <dbReference type="Pfam" id="PF01048"/>
    </source>
</evidence>
<evidence type="ECO:0000256" key="4">
    <source>
        <dbReference type="ARBA" id="ARBA00022676"/>
    </source>
</evidence>
<evidence type="ECO:0000256" key="2">
    <source>
        <dbReference type="ARBA" id="ARBA00005058"/>
    </source>
</evidence>
<dbReference type="KEGG" id="aum:AURMO_00360"/>
<dbReference type="EMBL" id="CP023994">
    <property type="protein sequence ID" value="AWR20977.1"/>
    <property type="molecule type" value="Genomic_DNA"/>
</dbReference>
<keyword evidence="5 7" id="KW-0808">Transferase</keyword>
<dbReference type="CDD" id="cd09009">
    <property type="entry name" value="PNP-EcPNPII_like"/>
    <property type="match status" value="1"/>
</dbReference>
<dbReference type="Proteomes" id="UP000246894">
    <property type="component" value="Chromosome"/>
</dbReference>
<feature type="binding site" evidence="8">
    <location>
        <position position="136"/>
    </location>
    <ligand>
        <name>phosphate</name>
        <dbReference type="ChEBI" id="CHEBI:43474"/>
    </ligand>
</feature>
<dbReference type="Pfam" id="PF01048">
    <property type="entry name" value="PNP_UDP_1"/>
    <property type="match status" value="1"/>
</dbReference>
<sequence length="284" mass="29419">MSNAGEWGFNPLEDPSQDPAEIAKQAAFEIAVATGIGHHDIALTLGSGWGAVVDVIGKTTEEIPAEEITGFSASGIAGHLGTIRSVILPSNKRLLVIGARTHLYEGGGTPGFVRRVVHSVRTAAAAGAKTMVLTNGAGGIRPAWQPGTPVLIKDHLNLTGTTPIEGATFIDMTNIYTPALRELAQSVDPSLGEGVLAQVPGPQYETAAEIQMLRGYGADLVGASVALEAMAAKQAGMEVLGLTLITNQAAGISPTPLSHREVVEAGTKAEPRVSDLLAKILERI</sequence>
<dbReference type="NCBIfam" id="NF006054">
    <property type="entry name" value="PRK08202.1"/>
    <property type="match status" value="1"/>
</dbReference>
<feature type="binding site" evidence="8">
    <location>
        <position position="47"/>
    </location>
    <ligand>
        <name>phosphate</name>
        <dbReference type="ChEBI" id="CHEBI:43474"/>
    </ligand>
</feature>
<evidence type="ECO:0000256" key="6">
    <source>
        <dbReference type="ARBA" id="ARBA00048556"/>
    </source>
</evidence>
<dbReference type="RefSeq" id="WP_110232871.1">
    <property type="nucleotide sequence ID" value="NZ_CP023994.1"/>
</dbReference>
<keyword evidence="11" id="KW-1185">Reference proteome</keyword>
<dbReference type="PANTHER" id="PTHR11904:SF9">
    <property type="entry name" value="PURINE NUCLEOSIDE PHOSPHORYLASE-RELATED"/>
    <property type="match status" value="1"/>
</dbReference>
<gene>
    <name evidence="10" type="ORF">AURMO_00360</name>
</gene>
<comment type="function">
    <text evidence="1">The purine nucleoside phosphorylases catalyze the phosphorolytic breakdown of the N-glycosidic bond in the beta-(deoxy)ribonucleoside molecules, with the formation of the corresponding free purine bases and pentose-1-phosphate. Cleaves guanosine, inosine, 2'-deoxyguanosine and 2'-deoxyinosine.</text>
</comment>
<evidence type="ECO:0000256" key="1">
    <source>
        <dbReference type="ARBA" id="ARBA00002678"/>
    </source>
</evidence>
<comment type="similarity">
    <text evidence="3 7">Belongs to the PNP/MTAP phosphorylase family.</text>
</comment>
<proteinExistence type="inferred from homology"/>
<feature type="domain" description="Nucleoside phosphorylase" evidence="9">
    <location>
        <begin position="41"/>
        <end position="282"/>
    </location>
</feature>
<dbReference type="GO" id="GO:0004731">
    <property type="term" value="F:purine-nucleoside phosphorylase activity"/>
    <property type="evidence" value="ECO:0007669"/>
    <property type="project" value="UniProtKB-EC"/>
</dbReference>
<dbReference type="InterPro" id="IPR035994">
    <property type="entry name" value="Nucleoside_phosphorylase_sf"/>
</dbReference>
<dbReference type="InterPro" id="IPR011268">
    <property type="entry name" value="Purine_phosphorylase"/>
</dbReference>
<dbReference type="GO" id="GO:0005737">
    <property type="term" value="C:cytoplasm"/>
    <property type="evidence" value="ECO:0007669"/>
    <property type="project" value="TreeGrafter"/>
</dbReference>